<reference evidence="7 8" key="1">
    <citation type="submission" date="2017-10" db="EMBL/GenBank/DDBJ databases">
        <title>Whole genome sequencing of members of genus Pseudoxanthomonas.</title>
        <authorList>
            <person name="Kumar S."/>
            <person name="Bansal K."/>
            <person name="Kaur A."/>
            <person name="Patil P."/>
            <person name="Sharma S."/>
            <person name="Patil P.B."/>
        </authorList>
    </citation>
    <scope>NUCLEOTIDE SEQUENCE [LARGE SCALE GENOMIC DNA]</scope>
    <source>
        <strain evidence="7 8">DSM 17801</strain>
    </source>
</reference>
<dbReference type="SUPFAM" id="SSF88946">
    <property type="entry name" value="Sigma2 domain of RNA polymerase sigma factors"/>
    <property type="match status" value="1"/>
</dbReference>
<dbReference type="Pfam" id="PF08281">
    <property type="entry name" value="Sigma70_r4_2"/>
    <property type="match status" value="1"/>
</dbReference>
<feature type="domain" description="RNA polymerase sigma-70 region 2" evidence="5">
    <location>
        <begin position="66"/>
        <end position="131"/>
    </location>
</feature>
<dbReference type="InterPro" id="IPR007627">
    <property type="entry name" value="RNA_pol_sigma70_r2"/>
</dbReference>
<evidence type="ECO:0000259" key="6">
    <source>
        <dbReference type="Pfam" id="PF08281"/>
    </source>
</evidence>
<protein>
    <submittedName>
        <fullName evidence="7">RNA polymerase subunit sigma-24</fullName>
    </submittedName>
</protein>
<dbReference type="Proteomes" id="UP000788419">
    <property type="component" value="Unassembled WGS sequence"/>
</dbReference>
<dbReference type="PANTHER" id="PTHR43133">
    <property type="entry name" value="RNA POLYMERASE ECF-TYPE SIGMA FACTO"/>
    <property type="match status" value="1"/>
</dbReference>
<gene>
    <name evidence="7" type="ORF">CSC65_06235</name>
</gene>
<keyword evidence="4" id="KW-0804">Transcription</keyword>
<comment type="similarity">
    <text evidence="1">Belongs to the sigma-70 factor family. ECF subfamily.</text>
</comment>
<dbReference type="Gene3D" id="1.10.1740.10">
    <property type="match status" value="1"/>
</dbReference>
<evidence type="ECO:0000256" key="1">
    <source>
        <dbReference type="ARBA" id="ARBA00010641"/>
    </source>
</evidence>
<dbReference type="InterPro" id="IPR039425">
    <property type="entry name" value="RNA_pol_sigma-70-like"/>
</dbReference>
<dbReference type="RefSeq" id="WP_162409578.1">
    <property type="nucleotide sequence ID" value="NZ_PDWN01000005.1"/>
</dbReference>
<evidence type="ECO:0000256" key="4">
    <source>
        <dbReference type="ARBA" id="ARBA00023163"/>
    </source>
</evidence>
<dbReference type="InterPro" id="IPR013324">
    <property type="entry name" value="RNA_pol_sigma_r3/r4-like"/>
</dbReference>
<evidence type="ECO:0000259" key="5">
    <source>
        <dbReference type="Pfam" id="PF04542"/>
    </source>
</evidence>
<dbReference type="InterPro" id="IPR013249">
    <property type="entry name" value="RNA_pol_sigma70_r4_t2"/>
</dbReference>
<dbReference type="EMBL" id="PDWN01000005">
    <property type="protein sequence ID" value="KAF1695364.1"/>
    <property type="molecule type" value="Genomic_DNA"/>
</dbReference>
<sequence length="221" mass="24458">MTAPPAPDSVHLLSPAGCLALAPALAAADLRADETAPRSGFAIEVPDTLLERARRGDSAAFEQIYRWFERPVFTLALRLCGDREEAGEALQETMLKLLRRIGEYRGSGPFWGWLRQIAINEALLRLRRGRRMEDILPIDGHDLEDGAPPPPAAADAALLQRALLGLPAATRSVLWLYHAEGYTHEEIAELMQRTPSFSKSQLARGTRRLRALLQVEEAPHV</sequence>
<dbReference type="NCBIfam" id="TIGR02937">
    <property type="entry name" value="sigma70-ECF"/>
    <property type="match status" value="1"/>
</dbReference>
<feature type="domain" description="RNA polymerase sigma factor 70 region 4 type 2" evidence="6">
    <location>
        <begin position="158"/>
        <end position="209"/>
    </location>
</feature>
<keyword evidence="3" id="KW-0731">Sigma factor</keyword>
<dbReference type="InterPro" id="IPR013325">
    <property type="entry name" value="RNA_pol_sigma_r2"/>
</dbReference>
<organism evidence="7 8">
    <name type="scientific">Pseudoxanthomonas daejeonensis</name>
    <dbReference type="NCBI Taxonomy" id="266062"/>
    <lineage>
        <taxon>Bacteria</taxon>
        <taxon>Pseudomonadati</taxon>
        <taxon>Pseudomonadota</taxon>
        <taxon>Gammaproteobacteria</taxon>
        <taxon>Lysobacterales</taxon>
        <taxon>Lysobacteraceae</taxon>
        <taxon>Pseudoxanthomonas</taxon>
    </lineage>
</organism>
<keyword evidence="2" id="KW-0805">Transcription regulation</keyword>
<dbReference type="InterPro" id="IPR014284">
    <property type="entry name" value="RNA_pol_sigma-70_dom"/>
</dbReference>
<accession>A0ABQ6Z839</accession>
<comment type="caution">
    <text evidence="7">The sequence shown here is derived from an EMBL/GenBank/DDBJ whole genome shotgun (WGS) entry which is preliminary data.</text>
</comment>
<dbReference type="InterPro" id="IPR036388">
    <property type="entry name" value="WH-like_DNA-bd_sf"/>
</dbReference>
<dbReference type="Pfam" id="PF04542">
    <property type="entry name" value="Sigma70_r2"/>
    <property type="match status" value="1"/>
</dbReference>
<evidence type="ECO:0000313" key="8">
    <source>
        <dbReference type="Proteomes" id="UP000788419"/>
    </source>
</evidence>
<keyword evidence="8" id="KW-1185">Reference proteome</keyword>
<name>A0ABQ6Z839_9GAMM</name>
<evidence type="ECO:0000256" key="3">
    <source>
        <dbReference type="ARBA" id="ARBA00023082"/>
    </source>
</evidence>
<proteinExistence type="inferred from homology"/>
<evidence type="ECO:0000313" key="7">
    <source>
        <dbReference type="EMBL" id="KAF1695364.1"/>
    </source>
</evidence>
<evidence type="ECO:0000256" key="2">
    <source>
        <dbReference type="ARBA" id="ARBA00023015"/>
    </source>
</evidence>
<dbReference type="PANTHER" id="PTHR43133:SF46">
    <property type="entry name" value="RNA POLYMERASE SIGMA-70 FACTOR ECF SUBFAMILY"/>
    <property type="match status" value="1"/>
</dbReference>
<dbReference type="Gene3D" id="1.10.10.10">
    <property type="entry name" value="Winged helix-like DNA-binding domain superfamily/Winged helix DNA-binding domain"/>
    <property type="match status" value="1"/>
</dbReference>
<dbReference type="SUPFAM" id="SSF88659">
    <property type="entry name" value="Sigma3 and sigma4 domains of RNA polymerase sigma factors"/>
    <property type="match status" value="1"/>
</dbReference>